<protein>
    <recommendedName>
        <fullName evidence="3">Bacteriocin</fullName>
    </recommendedName>
</protein>
<proteinExistence type="predicted"/>
<gene>
    <name evidence="1" type="ORF">H2O64_13320</name>
</gene>
<reference evidence="1 2" key="1">
    <citation type="submission" date="2020-07" db="EMBL/GenBank/DDBJ databases">
        <title>Description of Kordia aestuariivivens sp. nov., isolated from a tidal flat.</title>
        <authorList>
            <person name="Park S."/>
            <person name="Yoon J.-H."/>
        </authorList>
    </citation>
    <scope>NUCLEOTIDE SEQUENCE [LARGE SCALE GENOMIC DNA]</scope>
    <source>
        <strain evidence="1 2">YSTF-M3</strain>
    </source>
</reference>
<evidence type="ECO:0008006" key="3">
    <source>
        <dbReference type="Google" id="ProtNLM"/>
    </source>
</evidence>
<name>A0ABR7QAQ1_9FLAO</name>
<dbReference type="RefSeq" id="WP_187562696.1">
    <property type="nucleotide sequence ID" value="NZ_JACGWS010000007.1"/>
</dbReference>
<dbReference type="Proteomes" id="UP000619238">
    <property type="component" value="Unassembled WGS sequence"/>
</dbReference>
<evidence type="ECO:0000313" key="1">
    <source>
        <dbReference type="EMBL" id="MBC8755652.1"/>
    </source>
</evidence>
<organism evidence="1 2">
    <name type="scientific">Kordia aestuariivivens</name>
    <dbReference type="NCBI Taxonomy" id="2759037"/>
    <lineage>
        <taxon>Bacteria</taxon>
        <taxon>Pseudomonadati</taxon>
        <taxon>Bacteroidota</taxon>
        <taxon>Flavobacteriia</taxon>
        <taxon>Flavobacteriales</taxon>
        <taxon>Flavobacteriaceae</taxon>
        <taxon>Kordia</taxon>
    </lineage>
</organism>
<accession>A0ABR7QAQ1</accession>
<evidence type="ECO:0000313" key="2">
    <source>
        <dbReference type="Proteomes" id="UP000619238"/>
    </source>
</evidence>
<comment type="caution">
    <text evidence="1">The sequence shown here is derived from an EMBL/GenBank/DDBJ whole genome shotgun (WGS) entry which is preliminary data.</text>
</comment>
<sequence>MKKQKLTSLKLNKKSISIIETNTTEVKGGRTGSPCIFQSWATRCANASDCYCQ</sequence>
<keyword evidence="2" id="KW-1185">Reference proteome</keyword>
<dbReference type="EMBL" id="JACGWS010000007">
    <property type="protein sequence ID" value="MBC8755652.1"/>
    <property type="molecule type" value="Genomic_DNA"/>
</dbReference>